<dbReference type="Pfam" id="PF10803">
    <property type="entry name" value="GerPB"/>
    <property type="match status" value="1"/>
</dbReference>
<sequence>MNITVYQCISIYNLKIGTISNSSVLQIGTSGRINTLSHNYETSGAPSSPPTPPAEKMDSPLVSLPPAAELYAHLN</sequence>
<organism evidence="2 3">
    <name type="scientific">Paenibacillus odorifer</name>
    <dbReference type="NCBI Taxonomy" id="189426"/>
    <lineage>
        <taxon>Bacteria</taxon>
        <taxon>Bacillati</taxon>
        <taxon>Bacillota</taxon>
        <taxon>Bacilli</taxon>
        <taxon>Bacillales</taxon>
        <taxon>Paenibacillaceae</taxon>
        <taxon>Paenibacillus</taxon>
    </lineage>
</organism>
<evidence type="ECO:0000313" key="2">
    <source>
        <dbReference type="EMBL" id="OMD19758.1"/>
    </source>
</evidence>
<gene>
    <name evidence="2" type="ORF">BJP51_10480</name>
</gene>
<dbReference type="Proteomes" id="UP000187465">
    <property type="component" value="Unassembled WGS sequence"/>
</dbReference>
<evidence type="ECO:0000313" key="3">
    <source>
        <dbReference type="Proteomes" id="UP000187465"/>
    </source>
</evidence>
<dbReference type="EMBL" id="MKQP01000111">
    <property type="protein sequence ID" value="OMD19758.1"/>
    <property type="molecule type" value="Genomic_DNA"/>
</dbReference>
<accession>A0A1R0WRJ6</accession>
<protein>
    <submittedName>
        <fullName evidence="2">Uncharacterized protein</fullName>
    </submittedName>
</protein>
<dbReference type="InterPro" id="IPR024255">
    <property type="entry name" value="GerPB"/>
</dbReference>
<feature type="region of interest" description="Disordered" evidence="1">
    <location>
        <begin position="36"/>
        <end position="60"/>
    </location>
</feature>
<proteinExistence type="predicted"/>
<evidence type="ECO:0000256" key="1">
    <source>
        <dbReference type="SAM" id="MobiDB-lite"/>
    </source>
</evidence>
<reference evidence="2 3" key="1">
    <citation type="submission" date="2016-10" db="EMBL/GenBank/DDBJ databases">
        <title>Paenibacillus species isolates.</title>
        <authorList>
            <person name="Beno S.M."/>
        </authorList>
    </citation>
    <scope>NUCLEOTIDE SEQUENCE [LARGE SCALE GENOMIC DNA]</scope>
    <source>
        <strain evidence="2 3">FSL H7-0604</strain>
    </source>
</reference>
<dbReference type="AlphaFoldDB" id="A0A1R0WRJ6"/>
<comment type="caution">
    <text evidence="2">The sequence shown here is derived from an EMBL/GenBank/DDBJ whole genome shotgun (WGS) entry which is preliminary data.</text>
</comment>
<name>A0A1R0WRJ6_9BACL</name>
<dbReference type="RefSeq" id="WP_036687575.1">
    <property type="nucleotide sequence ID" value="NZ_MKQP01000111.1"/>
</dbReference>